<evidence type="ECO:0000256" key="1">
    <source>
        <dbReference type="ARBA" id="ARBA00007749"/>
    </source>
</evidence>
<name>A0A2T2N2W6_CORCC</name>
<evidence type="ECO:0000313" key="6">
    <source>
        <dbReference type="EMBL" id="PSN59777.1"/>
    </source>
</evidence>
<dbReference type="EMBL" id="KZ678153">
    <property type="protein sequence ID" value="PSN59777.1"/>
    <property type="molecule type" value="Genomic_DNA"/>
</dbReference>
<dbReference type="SUPFAM" id="SSF56281">
    <property type="entry name" value="Metallo-hydrolase/oxidoreductase"/>
    <property type="match status" value="1"/>
</dbReference>
<gene>
    <name evidence="6" type="ORF">BS50DRAFT_579802</name>
</gene>
<evidence type="ECO:0000256" key="4">
    <source>
        <dbReference type="ARBA" id="ARBA00022833"/>
    </source>
</evidence>
<keyword evidence="2" id="KW-0479">Metal-binding</keyword>
<dbReference type="PANTHER" id="PTHR42978">
    <property type="entry name" value="QUORUM-QUENCHING LACTONASE YTNP-RELATED-RELATED"/>
    <property type="match status" value="1"/>
</dbReference>
<keyword evidence="4" id="KW-0862">Zinc</keyword>
<accession>A0A2T2N2W6</accession>
<dbReference type="STRING" id="1448308.A0A2T2N2W6"/>
<dbReference type="GO" id="GO:0016787">
    <property type="term" value="F:hydrolase activity"/>
    <property type="evidence" value="ECO:0007669"/>
    <property type="project" value="UniProtKB-KW"/>
</dbReference>
<evidence type="ECO:0000256" key="2">
    <source>
        <dbReference type="ARBA" id="ARBA00022723"/>
    </source>
</evidence>
<protein>
    <recommendedName>
        <fullName evidence="5">Metallo-beta-lactamase domain-containing protein</fullName>
    </recommendedName>
</protein>
<organism evidence="6 7">
    <name type="scientific">Corynespora cassiicola Philippines</name>
    <dbReference type="NCBI Taxonomy" id="1448308"/>
    <lineage>
        <taxon>Eukaryota</taxon>
        <taxon>Fungi</taxon>
        <taxon>Dikarya</taxon>
        <taxon>Ascomycota</taxon>
        <taxon>Pezizomycotina</taxon>
        <taxon>Dothideomycetes</taxon>
        <taxon>Pleosporomycetidae</taxon>
        <taxon>Pleosporales</taxon>
        <taxon>Corynesporascaceae</taxon>
        <taxon>Corynespora</taxon>
    </lineage>
</organism>
<keyword evidence="7" id="KW-1185">Reference proteome</keyword>
<feature type="domain" description="Metallo-beta-lactamase" evidence="5">
    <location>
        <begin position="50"/>
        <end position="131"/>
    </location>
</feature>
<dbReference type="Gene3D" id="3.60.15.10">
    <property type="entry name" value="Ribonuclease Z/Hydroxyacylglutathione hydrolase-like"/>
    <property type="match status" value="1"/>
</dbReference>
<dbReference type="InterPro" id="IPR036866">
    <property type="entry name" value="RibonucZ/Hydroxyglut_hydro"/>
</dbReference>
<dbReference type="Proteomes" id="UP000240883">
    <property type="component" value="Unassembled WGS sequence"/>
</dbReference>
<reference evidence="6 7" key="1">
    <citation type="journal article" date="2018" name="Front. Microbiol.">
        <title>Genome-Wide Analysis of Corynespora cassiicola Leaf Fall Disease Putative Effectors.</title>
        <authorList>
            <person name="Lopez D."/>
            <person name="Ribeiro S."/>
            <person name="Label P."/>
            <person name="Fumanal B."/>
            <person name="Venisse J.S."/>
            <person name="Kohler A."/>
            <person name="de Oliveira R.R."/>
            <person name="Labutti K."/>
            <person name="Lipzen A."/>
            <person name="Lail K."/>
            <person name="Bauer D."/>
            <person name="Ohm R.A."/>
            <person name="Barry K.W."/>
            <person name="Spatafora J."/>
            <person name="Grigoriev I.V."/>
            <person name="Martin F.M."/>
            <person name="Pujade-Renaud V."/>
        </authorList>
    </citation>
    <scope>NUCLEOTIDE SEQUENCE [LARGE SCALE GENOMIC DNA]</scope>
    <source>
        <strain evidence="6 7">Philippines</strain>
    </source>
</reference>
<dbReference type="CDD" id="cd07730">
    <property type="entry name" value="metallo-hydrolase-like_MBL-fold"/>
    <property type="match status" value="1"/>
</dbReference>
<evidence type="ECO:0000313" key="7">
    <source>
        <dbReference type="Proteomes" id="UP000240883"/>
    </source>
</evidence>
<dbReference type="InterPro" id="IPR001279">
    <property type="entry name" value="Metallo-B-lactamas"/>
</dbReference>
<keyword evidence="3" id="KW-0378">Hydrolase</keyword>
<proteinExistence type="inferred from homology"/>
<sequence>MAPPVPALLDIPWSTSTVSVSIIDTSLIARNTSSSMLFGPSIPGLEGLDFGCWSFLIDHPDGRLVYDLGFPTEWETDFPPHTVDLIRDYFDTGMAYTAPQYTSDILESGGVSLDTIDAIIWSHTHVDHVGRPSLFPPSTDLIVGEGTLETFGLGYPDSPDSPYLAREFANRTVREIPFPSNATRIGGLAAYDYFDDGSFYILEAPGHEIGHVNALARISNDPPSFIYMGGDSFHHSSQLRPNRYTPLPKQIYLEEPINSAPNPVPGELFAKLHPSRRLPALPDYAVNLTSPYNTPLVAINLYDDGGSHARFPEIARDVISKMQAFDADDRVLIVVAHDETLRGVVDLFPKKVDQSRIKEWKKRSRWQFVGDYDEALALLQEEEGREV</sequence>
<evidence type="ECO:0000256" key="3">
    <source>
        <dbReference type="ARBA" id="ARBA00022801"/>
    </source>
</evidence>
<dbReference type="OrthoDB" id="10250730at2759"/>
<dbReference type="GO" id="GO:0046872">
    <property type="term" value="F:metal ion binding"/>
    <property type="evidence" value="ECO:0007669"/>
    <property type="project" value="UniProtKB-KW"/>
</dbReference>
<dbReference type="Pfam" id="PF00753">
    <property type="entry name" value="Lactamase_B"/>
    <property type="match status" value="1"/>
</dbReference>
<evidence type="ECO:0000259" key="5">
    <source>
        <dbReference type="Pfam" id="PF00753"/>
    </source>
</evidence>
<dbReference type="InterPro" id="IPR051013">
    <property type="entry name" value="MBL_superfamily_lactonases"/>
</dbReference>
<dbReference type="PANTHER" id="PTHR42978:SF5">
    <property type="entry name" value="METALLO-BETA-LACTAMASE DOMAIN-CONTAINING PROTEIN"/>
    <property type="match status" value="1"/>
</dbReference>
<comment type="similarity">
    <text evidence="1">Belongs to the metallo-beta-lactamase superfamily.</text>
</comment>
<dbReference type="AlphaFoldDB" id="A0A2T2N2W6"/>